<protein>
    <submittedName>
        <fullName evidence="6">TetR family transcriptional regulator</fullName>
    </submittedName>
</protein>
<dbReference type="Pfam" id="PF00440">
    <property type="entry name" value="TetR_N"/>
    <property type="match status" value="1"/>
</dbReference>
<feature type="domain" description="HTH tetR-type" evidence="5">
    <location>
        <begin position="16"/>
        <end position="76"/>
    </location>
</feature>
<dbReference type="SUPFAM" id="SSF46689">
    <property type="entry name" value="Homeodomain-like"/>
    <property type="match status" value="1"/>
</dbReference>
<proteinExistence type="predicted"/>
<feature type="DNA-binding region" description="H-T-H motif" evidence="4">
    <location>
        <begin position="39"/>
        <end position="58"/>
    </location>
</feature>
<dbReference type="Pfam" id="PF17754">
    <property type="entry name" value="TetR_C_14"/>
    <property type="match status" value="1"/>
</dbReference>
<dbReference type="InterPro" id="IPR009057">
    <property type="entry name" value="Homeodomain-like_sf"/>
</dbReference>
<keyword evidence="1" id="KW-0805">Transcription regulation</keyword>
<evidence type="ECO:0000256" key="3">
    <source>
        <dbReference type="ARBA" id="ARBA00023163"/>
    </source>
</evidence>
<keyword evidence="3" id="KW-0804">Transcription</keyword>
<gene>
    <name evidence="6" type="ORF">GCM10010430_67090</name>
</gene>
<dbReference type="Gene3D" id="1.10.10.60">
    <property type="entry name" value="Homeodomain-like"/>
    <property type="match status" value="1"/>
</dbReference>
<reference evidence="7" key="1">
    <citation type="journal article" date="2019" name="Int. J. Syst. Evol. Microbiol.">
        <title>The Global Catalogue of Microorganisms (GCM) 10K type strain sequencing project: providing services to taxonomists for standard genome sequencing and annotation.</title>
        <authorList>
            <consortium name="The Broad Institute Genomics Platform"/>
            <consortium name="The Broad Institute Genome Sequencing Center for Infectious Disease"/>
            <person name="Wu L."/>
            <person name="Ma J."/>
        </authorList>
    </citation>
    <scope>NUCLEOTIDE SEQUENCE [LARGE SCALE GENOMIC DNA]</scope>
    <source>
        <strain evidence="7">JCM 7356</strain>
    </source>
</reference>
<evidence type="ECO:0000256" key="1">
    <source>
        <dbReference type="ARBA" id="ARBA00023015"/>
    </source>
</evidence>
<evidence type="ECO:0000259" key="5">
    <source>
        <dbReference type="PROSITE" id="PS50977"/>
    </source>
</evidence>
<dbReference type="InterPro" id="IPR001647">
    <property type="entry name" value="HTH_TetR"/>
</dbReference>
<dbReference type="RefSeq" id="WP_344640333.1">
    <property type="nucleotide sequence ID" value="NZ_BAAATR010000044.1"/>
</dbReference>
<dbReference type="Gene3D" id="1.10.357.10">
    <property type="entry name" value="Tetracycline Repressor, domain 2"/>
    <property type="match status" value="1"/>
</dbReference>
<evidence type="ECO:0000313" key="7">
    <source>
        <dbReference type="Proteomes" id="UP001500305"/>
    </source>
</evidence>
<organism evidence="6 7">
    <name type="scientific">Kitasatospora cystarginea</name>
    <dbReference type="NCBI Taxonomy" id="58350"/>
    <lineage>
        <taxon>Bacteria</taxon>
        <taxon>Bacillati</taxon>
        <taxon>Actinomycetota</taxon>
        <taxon>Actinomycetes</taxon>
        <taxon>Kitasatosporales</taxon>
        <taxon>Streptomycetaceae</taxon>
        <taxon>Kitasatospora</taxon>
    </lineage>
</organism>
<dbReference type="EMBL" id="BAAATR010000044">
    <property type="protein sequence ID" value="GAA2271809.1"/>
    <property type="molecule type" value="Genomic_DNA"/>
</dbReference>
<evidence type="ECO:0000313" key="6">
    <source>
        <dbReference type="EMBL" id="GAA2271809.1"/>
    </source>
</evidence>
<dbReference type="PROSITE" id="PS50977">
    <property type="entry name" value="HTH_TETR_2"/>
    <property type="match status" value="1"/>
</dbReference>
<keyword evidence="2 4" id="KW-0238">DNA-binding</keyword>
<dbReference type="PRINTS" id="PR00455">
    <property type="entry name" value="HTHTETR"/>
</dbReference>
<dbReference type="InterPro" id="IPR041347">
    <property type="entry name" value="MftR_C"/>
</dbReference>
<dbReference type="Proteomes" id="UP001500305">
    <property type="component" value="Unassembled WGS sequence"/>
</dbReference>
<accession>A0ABP5RR57</accession>
<name>A0ABP5RR57_9ACTN</name>
<evidence type="ECO:0000256" key="2">
    <source>
        <dbReference type="ARBA" id="ARBA00023125"/>
    </source>
</evidence>
<keyword evidence="7" id="KW-1185">Reference proteome</keyword>
<dbReference type="InterPro" id="IPR050109">
    <property type="entry name" value="HTH-type_TetR-like_transc_reg"/>
</dbReference>
<dbReference type="PANTHER" id="PTHR30055">
    <property type="entry name" value="HTH-TYPE TRANSCRIPTIONAL REGULATOR RUTR"/>
    <property type="match status" value="1"/>
</dbReference>
<evidence type="ECO:0000256" key="4">
    <source>
        <dbReference type="PROSITE-ProRule" id="PRU00335"/>
    </source>
</evidence>
<sequence length="198" mass="22073">MKTSDATPDWRERKKAQTRRTLQEQAMRLFLEQGYEATTVEEIANAAGVSHMTFFRYFPTKEDAALADDYDPVIAELIAERPADESAIDKIRHALIEGLKRVYTTDRDALLARNQLVLSTPALRARTWERQVADQELIARALSAHSGYAQNALHTRVVAAACLAAAMTAISVWTESNGTLDLPGLINEAFDALRSELR</sequence>
<comment type="caution">
    <text evidence="6">The sequence shown here is derived from an EMBL/GenBank/DDBJ whole genome shotgun (WGS) entry which is preliminary data.</text>
</comment>
<dbReference type="PANTHER" id="PTHR30055:SF238">
    <property type="entry name" value="MYCOFACTOCIN BIOSYNTHESIS TRANSCRIPTIONAL REGULATOR MFTR-RELATED"/>
    <property type="match status" value="1"/>
</dbReference>